<dbReference type="EMBL" id="JAHPRE010000006">
    <property type="protein sequence ID" value="MCU4395812.1"/>
    <property type="molecule type" value="Genomic_DNA"/>
</dbReference>
<dbReference type="AlphaFoldDB" id="A0AAW5RAK4"/>
<comment type="caution">
    <text evidence="3">The sequence shown here is derived from an EMBL/GenBank/DDBJ whole genome shotgun (WGS) entry which is preliminary data.</text>
</comment>
<dbReference type="RefSeq" id="WP_262578388.1">
    <property type="nucleotide sequence ID" value="NZ_JAHPRE010000006.1"/>
</dbReference>
<reference evidence="3" key="1">
    <citation type="submission" date="2021-06" db="EMBL/GenBank/DDBJ databases">
        <title>Propagation of a rapidly emergent carbapenem-resistant Acinetobacter baumannii lineage by various extra-hospital transmission networks.</title>
        <authorList>
            <person name="Calix J."/>
        </authorList>
    </citation>
    <scope>NUCLEOTIDE SEQUENCE</scope>
    <source>
        <strain evidence="3">WU_MDCI_Aw63</strain>
    </source>
</reference>
<keyword evidence="2" id="KW-0732">Signal</keyword>
<evidence type="ECO:0000256" key="2">
    <source>
        <dbReference type="SAM" id="SignalP"/>
    </source>
</evidence>
<feature type="region of interest" description="Disordered" evidence="1">
    <location>
        <begin position="24"/>
        <end position="66"/>
    </location>
</feature>
<evidence type="ECO:0000313" key="4">
    <source>
        <dbReference type="Proteomes" id="UP001208534"/>
    </source>
</evidence>
<proteinExistence type="predicted"/>
<gene>
    <name evidence="3" type="ORF">KTH64_02250</name>
</gene>
<dbReference type="Proteomes" id="UP001208534">
    <property type="component" value="Unassembled WGS sequence"/>
</dbReference>
<organism evidence="3 4">
    <name type="scientific">Acinetobacter junii</name>
    <dbReference type="NCBI Taxonomy" id="40215"/>
    <lineage>
        <taxon>Bacteria</taxon>
        <taxon>Pseudomonadati</taxon>
        <taxon>Pseudomonadota</taxon>
        <taxon>Gammaproteobacteria</taxon>
        <taxon>Moraxellales</taxon>
        <taxon>Moraxellaceae</taxon>
        <taxon>Acinetobacter</taxon>
    </lineage>
</organism>
<feature type="compositionally biased region" description="Basic residues" evidence="1">
    <location>
        <begin position="52"/>
        <end position="66"/>
    </location>
</feature>
<sequence>MRLSRVALMSALGVMLSGTSAGIVSSVPRSHSKYSIPEYTPTKVDKKPNKVSQKKRRLNARRKGHK</sequence>
<accession>A0AAW5RAK4</accession>
<feature type="chain" id="PRO_5043543322" evidence="2">
    <location>
        <begin position="22"/>
        <end position="66"/>
    </location>
</feature>
<feature type="signal peptide" evidence="2">
    <location>
        <begin position="1"/>
        <end position="21"/>
    </location>
</feature>
<evidence type="ECO:0000313" key="3">
    <source>
        <dbReference type="EMBL" id="MCU4395812.1"/>
    </source>
</evidence>
<name>A0AAW5RAK4_ACIJU</name>
<evidence type="ECO:0000256" key="1">
    <source>
        <dbReference type="SAM" id="MobiDB-lite"/>
    </source>
</evidence>
<protein>
    <submittedName>
        <fullName evidence="3">Uncharacterized protein</fullName>
    </submittedName>
</protein>